<dbReference type="InterPro" id="IPR011598">
    <property type="entry name" value="bHLH_dom"/>
</dbReference>
<keyword evidence="4" id="KW-0804">Transcription</keyword>
<evidence type="ECO:0000256" key="5">
    <source>
        <dbReference type="SAM" id="MobiDB-lite"/>
    </source>
</evidence>
<keyword evidence="2" id="KW-0805">Transcription regulation</keyword>
<dbReference type="GO" id="GO:0046983">
    <property type="term" value="F:protein dimerization activity"/>
    <property type="evidence" value="ECO:0007669"/>
    <property type="project" value="InterPro"/>
</dbReference>
<dbReference type="GO" id="GO:0045893">
    <property type="term" value="P:positive regulation of DNA-templated transcription"/>
    <property type="evidence" value="ECO:0007669"/>
    <property type="project" value="TreeGrafter"/>
</dbReference>
<protein>
    <submittedName>
        <fullName evidence="7">BHLH transcription factor</fullName>
    </submittedName>
</protein>
<feature type="domain" description="BHLH" evidence="6">
    <location>
        <begin position="131"/>
        <end position="182"/>
    </location>
</feature>
<evidence type="ECO:0000256" key="3">
    <source>
        <dbReference type="ARBA" id="ARBA00023125"/>
    </source>
</evidence>
<keyword evidence="3" id="KW-0238">DNA-binding</keyword>
<dbReference type="Gene3D" id="4.10.280.10">
    <property type="entry name" value="Helix-loop-helix DNA-binding domain"/>
    <property type="match status" value="1"/>
</dbReference>
<accession>A0A7M3UQI5</accession>
<dbReference type="PROSITE" id="PS50888">
    <property type="entry name" value="BHLH"/>
    <property type="match status" value="1"/>
</dbReference>
<dbReference type="EMBL" id="MN883635">
    <property type="protein sequence ID" value="QOJ43688.1"/>
    <property type="molecule type" value="mRNA"/>
</dbReference>
<dbReference type="Pfam" id="PF00010">
    <property type="entry name" value="HLH"/>
    <property type="match status" value="1"/>
</dbReference>
<dbReference type="GO" id="GO:0003677">
    <property type="term" value="F:DNA binding"/>
    <property type="evidence" value="ECO:0007669"/>
    <property type="project" value="UniProtKB-KW"/>
</dbReference>
<organism evidence="7">
    <name type="scientific">Dracaena cambodiana</name>
    <dbReference type="NCBI Taxonomy" id="580341"/>
    <lineage>
        <taxon>Eukaryota</taxon>
        <taxon>Viridiplantae</taxon>
        <taxon>Streptophyta</taxon>
        <taxon>Embryophyta</taxon>
        <taxon>Tracheophyta</taxon>
        <taxon>Spermatophyta</taxon>
        <taxon>Magnoliopsida</taxon>
        <taxon>Liliopsida</taxon>
        <taxon>Asparagales</taxon>
        <taxon>Asparagaceae</taxon>
        <taxon>Nolinoideae</taxon>
        <taxon>Dracaena</taxon>
    </lineage>
</organism>
<dbReference type="InterPro" id="IPR044283">
    <property type="entry name" value="FAMA/SPEECHLESS/MUTE-like"/>
</dbReference>
<evidence type="ECO:0000313" key="7">
    <source>
        <dbReference type="EMBL" id="QOJ43688.1"/>
    </source>
</evidence>
<dbReference type="GO" id="GO:0005634">
    <property type="term" value="C:nucleus"/>
    <property type="evidence" value="ECO:0007669"/>
    <property type="project" value="TreeGrafter"/>
</dbReference>
<dbReference type="InterPro" id="IPR036638">
    <property type="entry name" value="HLH_DNA-bd_sf"/>
</dbReference>
<dbReference type="SMART" id="SM00353">
    <property type="entry name" value="HLH"/>
    <property type="match status" value="1"/>
</dbReference>
<reference evidence="7" key="1">
    <citation type="submission" date="2019-12" db="EMBL/GenBank/DDBJ databases">
        <title>Identification of the bHLH gene family in Dracaena cambodiana reveals candidate genes involved in flavonoid biosynthesis.</title>
        <authorList>
            <person name="Zhu J."/>
            <person name="Peng S."/>
        </authorList>
    </citation>
    <scope>NUCLEOTIDE SEQUENCE</scope>
</reference>
<name>A0A7M3UQI5_9ASPA</name>
<comment type="similarity">
    <text evidence="1">Belongs to the bHLH protein family.</text>
</comment>
<dbReference type="PANTHER" id="PTHR46684">
    <property type="entry name" value="TRANSCRIPTION FACTOR FAMA"/>
    <property type="match status" value="1"/>
</dbReference>
<dbReference type="GO" id="GO:0010052">
    <property type="term" value="P:guard cell differentiation"/>
    <property type="evidence" value="ECO:0007669"/>
    <property type="project" value="InterPro"/>
</dbReference>
<evidence type="ECO:0000256" key="4">
    <source>
        <dbReference type="ARBA" id="ARBA00023163"/>
    </source>
</evidence>
<dbReference type="AlphaFoldDB" id="A0A7M3UQI5"/>
<evidence type="ECO:0000256" key="2">
    <source>
        <dbReference type="ARBA" id="ARBA00023015"/>
    </source>
</evidence>
<sequence length="345" mass="38016">MSASACLKQAAAAAMDYHPQVPFLKMLSGTAATQSEEEREYELEDDKKLLHFQIQRQFDFQRLFEIQEQSKRMNTTPKIEPFRPLPPVDSCVTHTLPPPMGPIAGANKERKKRKRTRAPAPPTRNPQEVESQRINHIAVERNRRLLMNTHLATLRSLMPSSFVQRGDQASIVAGAIDFVKELEQLLLSLQAKKRMRAGGDATATATTSSSASSSCMNDDDACHVQAAAAASAVNDFFISPQFSEYTGNRQGAHEGVDVEATVLQGHVSLKVVGRRRRGQLMRAVAAVEEIGLTVLHLSVTSLDHCSILYSLNLKIEEECKLGSGDEVATVVHQIFTYISACSDCQ</sequence>
<dbReference type="GO" id="GO:0003700">
    <property type="term" value="F:DNA-binding transcription factor activity"/>
    <property type="evidence" value="ECO:0007669"/>
    <property type="project" value="InterPro"/>
</dbReference>
<proteinExistence type="evidence at transcript level"/>
<feature type="region of interest" description="Disordered" evidence="5">
    <location>
        <begin position="95"/>
        <end position="131"/>
    </location>
</feature>
<evidence type="ECO:0000256" key="1">
    <source>
        <dbReference type="ARBA" id="ARBA00005510"/>
    </source>
</evidence>
<gene>
    <name evidence="7" type="primary">bHLH27</name>
</gene>
<dbReference type="PANTHER" id="PTHR46684:SF16">
    <property type="entry name" value="TRANSCRIPTION FACTOR BHLH67-LIKE ISOFORM X2"/>
    <property type="match status" value="1"/>
</dbReference>
<dbReference type="SUPFAM" id="SSF47459">
    <property type="entry name" value="HLH, helix-loop-helix DNA-binding domain"/>
    <property type="match status" value="1"/>
</dbReference>
<evidence type="ECO:0000259" key="6">
    <source>
        <dbReference type="PROSITE" id="PS50888"/>
    </source>
</evidence>